<feature type="transmembrane region" description="Helical" evidence="1">
    <location>
        <begin position="259"/>
        <end position="282"/>
    </location>
</feature>
<evidence type="ECO:0000256" key="1">
    <source>
        <dbReference type="SAM" id="Phobius"/>
    </source>
</evidence>
<reference evidence="2 3" key="1">
    <citation type="submission" date="2015-09" db="EMBL/GenBank/DDBJ databases">
        <authorList>
            <consortium name="Pathogen Informatics"/>
        </authorList>
    </citation>
    <scope>NUCLEOTIDE SEQUENCE [LARGE SCALE GENOMIC DNA]</scope>
    <source>
        <strain evidence="2 3">2789STDY5608625</strain>
    </source>
</reference>
<gene>
    <name evidence="2" type="ORF">ERS370000_04653</name>
</gene>
<proteinExistence type="predicted"/>
<feature type="transmembrane region" description="Helical" evidence="1">
    <location>
        <begin position="294"/>
        <end position="310"/>
    </location>
</feature>
<comment type="caution">
    <text evidence="2">The sequence shown here is derived from an EMBL/GenBank/DDBJ whole genome shotgun (WGS) entry which is preliminary data.</text>
</comment>
<feature type="transmembrane region" description="Helical" evidence="1">
    <location>
        <begin position="364"/>
        <end position="381"/>
    </location>
</feature>
<feature type="transmembrane region" description="Helical" evidence="1">
    <location>
        <begin position="591"/>
        <end position="611"/>
    </location>
</feature>
<evidence type="ECO:0000313" key="3">
    <source>
        <dbReference type="Proteomes" id="UP000044098"/>
    </source>
</evidence>
<feature type="transmembrane region" description="Helical" evidence="1">
    <location>
        <begin position="163"/>
        <end position="181"/>
    </location>
</feature>
<dbReference type="Proteomes" id="UP000044098">
    <property type="component" value="Unassembled WGS sequence"/>
</dbReference>
<organism evidence="2 3">
    <name type="scientific">Achromobacter aegrifaciens</name>
    <dbReference type="NCBI Taxonomy" id="1287736"/>
    <lineage>
        <taxon>Bacteria</taxon>
        <taxon>Pseudomonadati</taxon>
        <taxon>Pseudomonadota</taxon>
        <taxon>Betaproteobacteria</taxon>
        <taxon>Burkholderiales</taxon>
        <taxon>Alcaligenaceae</taxon>
        <taxon>Achromobacter</taxon>
    </lineage>
</organism>
<accession>A0AAD2QE01</accession>
<feature type="transmembrane region" description="Helical" evidence="1">
    <location>
        <begin position="567"/>
        <end position="586"/>
    </location>
</feature>
<feature type="transmembrane region" description="Helical" evidence="1">
    <location>
        <begin position="202"/>
        <end position="223"/>
    </location>
</feature>
<feature type="transmembrane region" description="Helical" evidence="1">
    <location>
        <begin position="316"/>
        <end position="333"/>
    </location>
</feature>
<keyword evidence="1" id="KW-1133">Transmembrane helix</keyword>
<feature type="transmembrane region" description="Helical" evidence="1">
    <location>
        <begin position="388"/>
        <end position="410"/>
    </location>
</feature>
<name>A0AAD2QE01_ACHAE</name>
<sequence length="649" mass="72347">MAVSQGWSTVLRKKNLFVIAALFATFFVLLLPVRPDWEADATVRLVATGQKNPASKSAEIWVDAETTRQMLANIIHQDSAWETREGFLLSFRNQPGAIEAKVHVEPGTKMTLTRHDYSGILELTVDGRTQTLDLYSPGRESLTIDLASLADMSISIPRTADKIIPNFLGAFVCALLAGWAMGRRRTLPSLDAANTTWNWRQIVLLALPAFAIYIISLLAYWPAQMSPDSITQWNQLVSGRYDDSHPVLSTLFYAIPYGIYPSPAILMVFQATLFAWVGAMAVSEAMAWGLSRRMAWVAAFAFPLFPPNFLLASTMWKDVSFAIALLLMTVLAARQVRLRFTLSDGTLLALTIVGMLVVGLRHNGLLITPPFFLLLLCLARGKVARIKVGLALAAQLIAFVMLKTVVLSALGASGIGAHYKAIYALHVLGAMKQADVQWEPQEKRLLEQTLPEEDWQRDYRCENIVPLFWSPNISYKFLAHNQAELNMLALKSIVRHPLVFLKHQLCLSGLVWRIGTNENEWLTLSPLVIYDMPLTRELGVKEDSKIPWLKQRVSAVHENILAKENTLLRPALYVFLGLFALVMLVVRRGKAVMLIAVPLVFNCLGLLIMIGSQDYRYMWPSVLASLFIILLGATLAFPRTTTDTVVSKA</sequence>
<keyword evidence="1" id="KW-0812">Transmembrane</keyword>
<protein>
    <submittedName>
        <fullName evidence="2">Predicted integral membrane protein</fullName>
    </submittedName>
</protein>
<feature type="transmembrane region" description="Helical" evidence="1">
    <location>
        <begin position="617"/>
        <end position="638"/>
    </location>
</feature>
<evidence type="ECO:0000313" key="2">
    <source>
        <dbReference type="EMBL" id="CUJ57547.1"/>
    </source>
</evidence>
<keyword evidence="1" id="KW-0472">Membrane</keyword>
<dbReference type="AlphaFoldDB" id="A0AAD2QE01"/>
<dbReference type="EMBL" id="CYTK01000008">
    <property type="protein sequence ID" value="CUJ57547.1"/>
    <property type="molecule type" value="Genomic_DNA"/>
</dbReference>